<evidence type="ECO:0008006" key="4">
    <source>
        <dbReference type="Google" id="ProtNLM"/>
    </source>
</evidence>
<dbReference type="AlphaFoldDB" id="A0A285JXK4"/>
<feature type="transmembrane region" description="Helical" evidence="1">
    <location>
        <begin position="105"/>
        <end position="124"/>
    </location>
</feature>
<feature type="transmembrane region" description="Helical" evidence="1">
    <location>
        <begin position="32"/>
        <end position="55"/>
    </location>
</feature>
<name>A0A285JXK4_9ACTN</name>
<keyword evidence="1" id="KW-0812">Transmembrane</keyword>
<protein>
    <recommendedName>
        <fullName evidence="4">PAP2 superfamily protein</fullName>
    </recommendedName>
</protein>
<dbReference type="Proteomes" id="UP000219612">
    <property type="component" value="Unassembled WGS sequence"/>
</dbReference>
<keyword evidence="1" id="KW-0472">Membrane</keyword>
<accession>A0A285JXK4</accession>
<feature type="transmembrane region" description="Helical" evidence="1">
    <location>
        <begin position="160"/>
        <end position="187"/>
    </location>
</feature>
<feature type="transmembrane region" description="Helical" evidence="1">
    <location>
        <begin position="199"/>
        <end position="220"/>
    </location>
</feature>
<keyword evidence="1" id="KW-1133">Transmembrane helix</keyword>
<proteinExistence type="predicted"/>
<gene>
    <name evidence="2" type="ORF">SAMN05421748_126155</name>
</gene>
<evidence type="ECO:0000313" key="2">
    <source>
        <dbReference type="EMBL" id="SNY64507.1"/>
    </source>
</evidence>
<feature type="transmembrane region" description="Helical" evidence="1">
    <location>
        <begin position="61"/>
        <end position="84"/>
    </location>
</feature>
<organism evidence="2 3">
    <name type="scientific">Paractinoplanes atraurantiacus</name>
    <dbReference type="NCBI Taxonomy" id="1036182"/>
    <lineage>
        <taxon>Bacteria</taxon>
        <taxon>Bacillati</taxon>
        <taxon>Actinomycetota</taxon>
        <taxon>Actinomycetes</taxon>
        <taxon>Micromonosporales</taxon>
        <taxon>Micromonosporaceae</taxon>
        <taxon>Paractinoplanes</taxon>
    </lineage>
</organism>
<dbReference type="EMBL" id="OBDY01000026">
    <property type="protein sequence ID" value="SNY64507.1"/>
    <property type="molecule type" value="Genomic_DNA"/>
</dbReference>
<sequence length="221" mass="23004">MHWTVRRVYARDFAASSPESDMSSTSLEKTTVARWITEVFTPGVLVAGLLLLVAWHSSDTALQAVAYGLVATAAASVLPVLYILRGVRKGKLSDKHVVVHSQRRVPLLVILLSTALGTAALALAGAPRELLALIASMVAALLVAVPVTVFARWGISLHALVAAGAVAALTVIYGPAVTPAWLLVVAVGWARVRLKEHTLAQVLAGAAVGAAATGILFPLLS</sequence>
<evidence type="ECO:0000313" key="3">
    <source>
        <dbReference type="Proteomes" id="UP000219612"/>
    </source>
</evidence>
<feature type="transmembrane region" description="Helical" evidence="1">
    <location>
        <begin position="130"/>
        <end position="153"/>
    </location>
</feature>
<reference evidence="2 3" key="1">
    <citation type="submission" date="2017-09" db="EMBL/GenBank/DDBJ databases">
        <authorList>
            <person name="Ehlers B."/>
            <person name="Leendertz F.H."/>
        </authorList>
    </citation>
    <scope>NUCLEOTIDE SEQUENCE [LARGE SCALE GENOMIC DNA]</scope>
    <source>
        <strain evidence="2 3">CGMCC 4.6857</strain>
    </source>
</reference>
<keyword evidence="3" id="KW-1185">Reference proteome</keyword>
<evidence type="ECO:0000256" key="1">
    <source>
        <dbReference type="SAM" id="Phobius"/>
    </source>
</evidence>